<dbReference type="InterPro" id="IPR008915">
    <property type="entry name" value="Peptidase_M50"/>
</dbReference>
<evidence type="ECO:0000256" key="13">
    <source>
        <dbReference type="SAM" id="MobiDB-lite"/>
    </source>
</evidence>
<dbReference type="GO" id="GO:0006508">
    <property type="term" value="P:proteolysis"/>
    <property type="evidence" value="ECO:0007669"/>
    <property type="project" value="UniProtKB-KW"/>
</dbReference>
<dbReference type="InParanoid" id="A0A1Z5J8Q6"/>
<comment type="caution">
    <text evidence="16">The sequence shown here is derived from an EMBL/GenBank/DDBJ whole genome shotgun (WGS) entry which is preliminary data.</text>
</comment>
<evidence type="ECO:0000256" key="6">
    <source>
        <dbReference type="ARBA" id="ARBA00022670"/>
    </source>
</evidence>
<feature type="transmembrane region" description="Helical" evidence="14">
    <location>
        <begin position="429"/>
        <end position="453"/>
    </location>
</feature>
<comment type="similarity">
    <text evidence="3">Belongs to the peptidase M50B family.</text>
</comment>
<keyword evidence="11 14" id="KW-0472">Membrane</keyword>
<name>A0A1Z5J8Q6_FISSO</name>
<evidence type="ECO:0000313" key="16">
    <source>
        <dbReference type="EMBL" id="GAX10336.1"/>
    </source>
</evidence>
<dbReference type="GO" id="GO:0008233">
    <property type="term" value="F:peptidase activity"/>
    <property type="evidence" value="ECO:0007669"/>
    <property type="project" value="UniProtKB-KW"/>
</dbReference>
<feature type="transmembrane region" description="Helical" evidence="14">
    <location>
        <begin position="400"/>
        <end position="417"/>
    </location>
</feature>
<gene>
    <name evidence="16" type="ORF">FisN_3Lh543</name>
</gene>
<dbReference type="InterPro" id="IPR044838">
    <property type="entry name" value="EGY1-like"/>
</dbReference>
<evidence type="ECO:0000256" key="5">
    <source>
        <dbReference type="ARBA" id="ARBA00022640"/>
    </source>
</evidence>
<feature type="domain" description="Peptidase M50" evidence="15">
    <location>
        <begin position="424"/>
        <end position="542"/>
    </location>
</feature>
<dbReference type="AlphaFoldDB" id="A0A1Z5J8Q6"/>
<proteinExistence type="inferred from homology"/>
<keyword evidence="5" id="KW-0934">Plastid</keyword>
<dbReference type="Pfam" id="PF02163">
    <property type="entry name" value="Peptidase_M50"/>
    <property type="match status" value="1"/>
</dbReference>
<evidence type="ECO:0000256" key="4">
    <source>
        <dbReference type="ARBA" id="ARBA00022528"/>
    </source>
</evidence>
<evidence type="ECO:0000256" key="8">
    <source>
        <dbReference type="ARBA" id="ARBA00022801"/>
    </source>
</evidence>
<evidence type="ECO:0000256" key="2">
    <source>
        <dbReference type="ARBA" id="ARBA00004229"/>
    </source>
</evidence>
<dbReference type="PANTHER" id="PTHR31412:SF0">
    <property type="entry name" value="ZINC METALLOPROTEASE EGY1, CHLOROPLASTIC-RELATED"/>
    <property type="match status" value="1"/>
</dbReference>
<evidence type="ECO:0000256" key="14">
    <source>
        <dbReference type="SAM" id="Phobius"/>
    </source>
</evidence>
<evidence type="ECO:0000313" key="17">
    <source>
        <dbReference type="Proteomes" id="UP000198406"/>
    </source>
</evidence>
<keyword evidence="9" id="KW-0809">Transit peptide</keyword>
<dbReference type="OrthoDB" id="195057at2759"/>
<keyword evidence="10 14" id="KW-1133">Transmembrane helix</keyword>
<keyword evidence="7 14" id="KW-0812">Transmembrane</keyword>
<feature type="transmembrane region" description="Helical" evidence="14">
    <location>
        <begin position="325"/>
        <end position="346"/>
    </location>
</feature>
<keyword evidence="12" id="KW-0175">Coiled coil</keyword>
<dbReference type="GO" id="GO:0016020">
    <property type="term" value="C:membrane"/>
    <property type="evidence" value="ECO:0007669"/>
    <property type="project" value="UniProtKB-SubCell"/>
</dbReference>
<protein>
    <recommendedName>
        <fullName evidence="15">Peptidase M50 domain-containing protein</fullName>
    </recommendedName>
</protein>
<evidence type="ECO:0000256" key="3">
    <source>
        <dbReference type="ARBA" id="ARBA00007931"/>
    </source>
</evidence>
<dbReference type="Proteomes" id="UP000198406">
    <property type="component" value="Unassembled WGS sequence"/>
</dbReference>
<dbReference type="GO" id="GO:0009507">
    <property type="term" value="C:chloroplast"/>
    <property type="evidence" value="ECO:0007669"/>
    <property type="project" value="UniProtKB-SubCell"/>
</dbReference>
<keyword evidence="6" id="KW-0645">Protease</keyword>
<keyword evidence="4" id="KW-0150">Chloroplast</keyword>
<evidence type="ECO:0000256" key="10">
    <source>
        <dbReference type="ARBA" id="ARBA00022989"/>
    </source>
</evidence>
<dbReference type="PANTHER" id="PTHR31412">
    <property type="entry name" value="ZINC METALLOPROTEASE EGY1"/>
    <property type="match status" value="1"/>
</dbReference>
<keyword evidence="17" id="KW-1185">Reference proteome</keyword>
<dbReference type="EMBL" id="BDSP01000016">
    <property type="protein sequence ID" value="GAX10336.1"/>
    <property type="molecule type" value="Genomic_DNA"/>
</dbReference>
<organism evidence="16 17">
    <name type="scientific">Fistulifera solaris</name>
    <name type="common">Oleaginous diatom</name>
    <dbReference type="NCBI Taxonomy" id="1519565"/>
    <lineage>
        <taxon>Eukaryota</taxon>
        <taxon>Sar</taxon>
        <taxon>Stramenopiles</taxon>
        <taxon>Ochrophyta</taxon>
        <taxon>Bacillariophyta</taxon>
        <taxon>Bacillariophyceae</taxon>
        <taxon>Bacillariophycidae</taxon>
        <taxon>Naviculales</taxon>
        <taxon>Naviculaceae</taxon>
        <taxon>Fistulifera</taxon>
    </lineage>
</organism>
<evidence type="ECO:0000259" key="15">
    <source>
        <dbReference type="Pfam" id="PF02163"/>
    </source>
</evidence>
<evidence type="ECO:0000256" key="12">
    <source>
        <dbReference type="SAM" id="Coils"/>
    </source>
</evidence>
<keyword evidence="8" id="KW-0378">Hydrolase</keyword>
<evidence type="ECO:0000256" key="7">
    <source>
        <dbReference type="ARBA" id="ARBA00022692"/>
    </source>
</evidence>
<sequence length="618" mass="68228">MKKDTWRIVTFLVLIGSNISNGFLSPFRSNKNLALRSQQQELQDIVQQVAVLEESLKEDDTANLMEMEEQISLLEQQMQLLEQIPIYLTINEFQEACWTILNLPVEVRVALWYAVEENSDDLWETATNVQQIPTLITGLYEQQNQAGFVNRLREGLTFARKGNTTKKTFKPTTTPTTMKKTRPPFSLFKNNSDTENKIELTPEEQRTESMIQQLLPRVTRQTDVTSQDLAVVMEILRRKEIFLPTSTPPRRIPGGYCISGTWKPNQSVTQQLERLEEQFPKSFDAQLCWLPDSFSDTDDDEPFGVTKDPVLLLTKRDFTPSTRPLVNGLTSLSAFCTCIVFIVGIYGGNELVTTRLTQPDFSGIDWFNGKILDLLGPLALVSGMHLLSQAMVAQLEQVKLSFPVVLPFWPLPWMGTLRRCTNSPSSRTALANVALAGPVAGLMTSAALLWFGLQLTALAPSELSDYFPTLPVRVLQLSTAGGSLIDSVLGGAAGFYTTQESSTAIPLHPLAVAGYVSLLIQAVDLLPLGATNGGRLSLALLGRQGHSVIGGLTWLILLLASLSDAQTDVLVGTWIVNNVVQNDPEVPCRNEVDPVGIPQAAAALFLWFVTALILTPLL</sequence>
<evidence type="ECO:0000256" key="11">
    <source>
        <dbReference type="ARBA" id="ARBA00023136"/>
    </source>
</evidence>
<evidence type="ECO:0000256" key="9">
    <source>
        <dbReference type="ARBA" id="ARBA00022946"/>
    </source>
</evidence>
<comment type="subcellular location">
    <subcellularLocation>
        <location evidence="1">Membrane</location>
        <topology evidence="1">Multi-pass membrane protein</topology>
    </subcellularLocation>
    <subcellularLocation>
        <location evidence="2">Plastid</location>
        <location evidence="2">Chloroplast</location>
    </subcellularLocation>
</comment>
<feature type="region of interest" description="Disordered" evidence="13">
    <location>
        <begin position="165"/>
        <end position="192"/>
    </location>
</feature>
<reference evidence="16 17" key="1">
    <citation type="journal article" date="2015" name="Plant Cell">
        <title>Oil accumulation by the oleaginous diatom Fistulifera solaris as revealed by the genome and transcriptome.</title>
        <authorList>
            <person name="Tanaka T."/>
            <person name="Maeda Y."/>
            <person name="Veluchamy A."/>
            <person name="Tanaka M."/>
            <person name="Abida H."/>
            <person name="Marechal E."/>
            <person name="Bowler C."/>
            <person name="Muto M."/>
            <person name="Sunaga Y."/>
            <person name="Tanaka M."/>
            <person name="Yoshino T."/>
            <person name="Taniguchi T."/>
            <person name="Fukuda Y."/>
            <person name="Nemoto M."/>
            <person name="Matsumoto M."/>
            <person name="Wong P.S."/>
            <person name="Aburatani S."/>
            <person name="Fujibuchi W."/>
        </authorList>
    </citation>
    <scope>NUCLEOTIDE SEQUENCE [LARGE SCALE GENOMIC DNA]</scope>
    <source>
        <strain evidence="16 17">JPCC DA0580</strain>
    </source>
</reference>
<accession>A0A1Z5J8Q6</accession>
<feature type="coiled-coil region" evidence="12">
    <location>
        <begin position="35"/>
        <end position="84"/>
    </location>
</feature>
<evidence type="ECO:0000256" key="1">
    <source>
        <dbReference type="ARBA" id="ARBA00004141"/>
    </source>
</evidence>